<dbReference type="GO" id="GO:0006355">
    <property type="term" value="P:regulation of DNA-templated transcription"/>
    <property type="evidence" value="ECO:0007669"/>
    <property type="project" value="InterPro"/>
</dbReference>
<feature type="modified residue" description="4-aspartylphosphate" evidence="5">
    <location>
        <position position="60"/>
    </location>
</feature>
<dbReference type="eggNOG" id="COG2204">
    <property type="taxonomic scope" value="Bacteria"/>
</dbReference>
<dbReference type="CDD" id="cd00009">
    <property type="entry name" value="AAA"/>
    <property type="match status" value="1"/>
</dbReference>
<keyword evidence="2" id="KW-0067">ATP-binding</keyword>
<dbReference type="STRING" id="1167006.UWK_02788"/>
<keyword evidence="9" id="KW-1185">Reference proteome</keyword>
<keyword evidence="8" id="KW-0238">DNA-binding</keyword>
<dbReference type="GO" id="GO:0043565">
    <property type="term" value="F:sequence-specific DNA binding"/>
    <property type="evidence" value="ECO:0007669"/>
    <property type="project" value="InterPro"/>
</dbReference>
<dbReference type="InterPro" id="IPR002197">
    <property type="entry name" value="HTH_Fis"/>
</dbReference>
<dbReference type="Pfam" id="PF00158">
    <property type="entry name" value="Sigma54_activat"/>
    <property type="match status" value="1"/>
</dbReference>
<dbReference type="InterPro" id="IPR003593">
    <property type="entry name" value="AAA+_ATPase"/>
</dbReference>
<dbReference type="Gene3D" id="3.40.50.2300">
    <property type="match status" value="1"/>
</dbReference>
<dbReference type="InterPro" id="IPR002078">
    <property type="entry name" value="Sigma_54_int"/>
</dbReference>
<dbReference type="KEGG" id="dsf:UWK_02788"/>
<evidence type="ECO:0000313" key="8">
    <source>
        <dbReference type="EMBL" id="AGF79319.1"/>
    </source>
</evidence>
<evidence type="ECO:0000256" key="3">
    <source>
        <dbReference type="ARBA" id="ARBA00023015"/>
    </source>
</evidence>
<dbReference type="PRINTS" id="PR01590">
    <property type="entry name" value="HTHFIS"/>
</dbReference>
<dbReference type="GO" id="GO:0000160">
    <property type="term" value="P:phosphorelay signal transduction system"/>
    <property type="evidence" value="ECO:0007669"/>
    <property type="project" value="InterPro"/>
</dbReference>
<proteinExistence type="predicted"/>
<dbReference type="PANTHER" id="PTHR32071">
    <property type="entry name" value="TRANSCRIPTIONAL REGULATORY PROTEIN"/>
    <property type="match status" value="1"/>
</dbReference>
<dbReference type="SUPFAM" id="SSF52540">
    <property type="entry name" value="P-loop containing nucleoside triphosphate hydrolases"/>
    <property type="match status" value="1"/>
</dbReference>
<dbReference type="RefSeq" id="WP_015405005.1">
    <property type="nucleotide sequence ID" value="NC_020304.1"/>
</dbReference>
<dbReference type="FunFam" id="3.40.50.300:FF:000006">
    <property type="entry name" value="DNA-binding transcriptional regulator NtrC"/>
    <property type="match status" value="1"/>
</dbReference>
<keyword evidence="4" id="KW-0804">Transcription</keyword>
<evidence type="ECO:0000256" key="1">
    <source>
        <dbReference type="ARBA" id="ARBA00022741"/>
    </source>
</evidence>
<organism evidence="8 9">
    <name type="scientific">Desulfocapsa sulfexigens (strain DSM 10523 / SB164P1)</name>
    <dbReference type="NCBI Taxonomy" id="1167006"/>
    <lineage>
        <taxon>Bacteria</taxon>
        <taxon>Pseudomonadati</taxon>
        <taxon>Thermodesulfobacteriota</taxon>
        <taxon>Desulfobulbia</taxon>
        <taxon>Desulfobulbales</taxon>
        <taxon>Desulfocapsaceae</taxon>
        <taxon>Desulfocapsa</taxon>
    </lineage>
</organism>
<dbReference type="Pfam" id="PF02954">
    <property type="entry name" value="HTH_8"/>
    <property type="match status" value="1"/>
</dbReference>
<protein>
    <submittedName>
        <fullName evidence="8">CheY-like receiver, AAA-type ATPase and DNA-binding domain-containing response regulator</fullName>
    </submittedName>
</protein>
<dbReference type="SUPFAM" id="SSF46689">
    <property type="entry name" value="Homeodomain-like"/>
    <property type="match status" value="1"/>
</dbReference>
<dbReference type="PROSITE" id="PS50045">
    <property type="entry name" value="SIGMA54_INTERACT_4"/>
    <property type="match status" value="1"/>
</dbReference>
<gene>
    <name evidence="8" type="ordered locus">UWK_02788</name>
</gene>
<keyword evidence="3" id="KW-0805">Transcription regulation</keyword>
<dbReference type="PROSITE" id="PS50110">
    <property type="entry name" value="RESPONSE_REGULATORY"/>
    <property type="match status" value="1"/>
</dbReference>
<dbReference type="Gene3D" id="1.10.8.60">
    <property type="match status" value="1"/>
</dbReference>
<dbReference type="EMBL" id="CP003985">
    <property type="protein sequence ID" value="AGF79319.1"/>
    <property type="molecule type" value="Genomic_DNA"/>
</dbReference>
<dbReference type="PROSITE" id="PS00675">
    <property type="entry name" value="SIGMA54_INTERACT_1"/>
    <property type="match status" value="1"/>
</dbReference>
<feature type="domain" description="Response regulatory" evidence="7">
    <location>
        <begin position="10"/>
        <end position="125"/>
    </location>
</feature>
<keyword evidence="5" id="KW-0597">Phosphoprotein</keyword>
<dbReference type="AlphaFoldDB" id="M1NIB6"/>
<evidence type="ECO:0000259" key="7">
    <source>
        <dbReference type="PROSITE" id="PS50110"/>
    </source>
</evidence>
<dbReference type="InterPro" id="IPR027417">
    <property type="entry name" value="P-loop_NTPase"/>
</dbReference>
<dbReference type="SUPFAM" id="SSF52172">
    <property type="entry name" value="CheY-like"/>
    <property type="match status" value="1"/>
</dbReference>
<sequence length="472" mass="52480">MVKTLYPTLPVLLVDDENAWLNSFGLTLQVAGINNIVTCNDSRKVMELLRAQAISVLVLDLTMPHLAGDELLPQVVLDFPEVPVIIITGLDQVETAVSCMKLGAYDFFTKVTEEERLVTGVKRAITFGLLRRENSSLKEHFLKDELHNPDAFSHIITHNKSMRSIFQYIEAIATTGEPVLITGETGSGKELFAQAIHSLSGRAGEFVAVNIAGLDGTMLADTLFGHKKGAFSGADQSRKGLIATATDGSLFLDEIGDLTAQSQVKLLRLIQEREYYALGSDIALSTNVRMIFATHQNLDSLQESGEFRKDLFFRLRTHHVHIPPLRERLDDLPLLLDYFLDEAASRLNKAKPAYPNELPILLGTYNYPGNVRELQSMVFDALSKHRSRTLSMDVFKKYIESRMGTANDIEEEVTGETVFSILGTLPTLKASGRLLVKEALHRSQGNQAIAAQMLGITRQALNWRLKQQSEKD</sequence>
<reference evidence="9" key="1">
    <citation type="journal article" date="2013" name="Stand. Genomic Sci.">
        <title>Complete genome sequence of Desulfocapsa sulfexigens, a marine deltaproteobacterium specialized in disproportionating inorganic sulfur compounds.</title>
        <authorList>
            <person name="Finster K.W."/>
            <person name="Kjeldsen K.U."/>
            <person name="Kube M."/>
            <person name="Reinhardt R."/>
            <person name="Mussmann M."/>
            <person name="Amann R."/>
            <person name="Schreiber L."/>
        </authorList>
    </citation>
    <scope>NUCLEOTIDE SEQUENCE [LARGE SCALE GENOMIC DNA]</scope>
    <source>
        <strain evidence="9">DSM 10523 / SB164P1</strain>
    </source>
</reference>
<dbReference type="Gene3D" id="3.40.50.300">
    <property type="entry name" value="P-loop containing nucleotide triphosphate hydrolases"/>
    <property type="match status" value="1"/>
</dbReference>
<dbReference type="GO" id="GO:0005524">
    <property type="term" value="F:ATP binding"/>
    <property type="evidence" value="ECO:0007669"/>
    <property type="project" value="UniProtKB-KW"/>
</dbReference>
<dbReference type="Pfam" id="PF00072">
    <property type="entry name" value="Response_reg"/>
    <property type="match status" value="1"/>
</dbReference>
<evidence type="ECO:0000259" key="6">
    <source>
        <dbReference type="PROSITE" id="PS50045"/>
    </source>
</evidence>
<dbReference type="Proteomes" id="UP000011721">
    <property type="component" value="Chromosome"/>
</dbReference>
<keyword evidence="1" id="KW-0547">Nucleotide-binding</keyword>
<dbReference type="InterPro" id="IPR009057">
    <property type="entry name" value="Homeodomain-like_sf"/>
</dbReference>
<dbReference type="PANTHER" id="PTHR32071:SF13">
    <property type="entry name" value="RESPONSE REGULATOR HSFA"/>
    <property type="match status" value="1"/>
</dbReference>
<dbReference type="PATRIC" id="fig|1167006.5.peg.3012"/>
<dbReference type="Pfam" id="PF25601">
    <property type="entry name" value="AAA_lid_14"/>
    <property type="match status" value="1"/>
</dbReference>
<feature type="domain" description="Sigma-54 factor interaction" evidence="6">
    <location>
        <begin position="155"/>
        <end position="383"/>
    </location>
</feature>
<dbReference type="SMART" id="SM00382">
    <property type="entry name" value="AAA"/>
    <property type="match status" value="1"/>
</dbReference>
<evidence type="ECO:0000313" key="9">
    <source>
        <dbReference type="Proteomes" id="UP000011721"/>
    </source>
</evidence>
<dbReference type="InterPro" id="IPR011006">
    <property type="entry name" value="CheY-like_superfamily"/>
</dbReference>
<dbReference type="SMART" id="SM00448">
    <property type="entry name" value="REC"/>
    <property type="match status" value="1"/>
</dbReference>
<evidence type="ECO:0000256" key="5">
    <source>
        <dbReference type="PROSITE-ProRule" id="PRU00169"/>
    </source>
</evidence>
<dbReference type="InterPro" id="IPR058031">
    <property type="entry name" value="AAA_lid_NorR"/>
</dbReference>
<evidence type="ECO:0000256" key="2">
    <source>
        <dbReference type="ARBA" id="ARBA00022840"/>
    </source>
</evidence>
<evidence type="ECO:0000256" key="4">
    <source>
        <dbReference type="ARBA" id="ARBA00023163"/>
    </source>
</evidence>
<dbReference type="OrthoDB" id="9814761at2"/>
<accession>M1NIB6</accession>
<dbReference type="InterPro" id="IPR001789">
    <property type="entry name" value="Sig_transdc_resp-reg_receiver"/>
</dbReference>
<dbReference type="Gene3D" id="1.10.10.60">
    <property type="entry name" value="Homeodomain-like"/>
    <property type="match status" value="1"/>
</dbReference>
<dbReference type="HOGENOM" id="CLU_000445_0_6_7"/>
<dbReference type="InterPro" id="IPR025662">
    <property type="entry name" value="Sigma_54_int_dom_ATP-bd_1"/>
</dbReference>
<name>M1NIB6_DESSD</name>